<dbReference type="InterPro" id="IPR057767">
    <property type="entry name" value="UGSC-like_dom"/>
</dbReference>
<organism evidence="2 3">
    <name type="scientific">Halostagnicola kamekurae</name>
    <dbReference type="NCBI Taxonomy" id="619731"/>
    <lineage>
        <taxon>Archaea</taxon>
        <taxon>Methanobacteriati</taxon>
        <taxon>Methanobacteriota</taxon>
        <taxon>Stenosarchaea group</taxon>
        <taxon>Halobacteria</taxon>
        <taxon>Halobacteriales</taxon>
        <taxon>Natrialbaceae</taxon>
        <taxon>Halostagnicola</taxon>
    </lineage>
</organism>
<dbReference type="NCBIfam" id="NF041046">
    <property type="entry name" value="UGSC_fam"/>
    <property type="match status" value="1"/>
</dbReference>
<sequence length="215" mass="23490">MCANSTRTDDGASIEILDPRGEVNYDATPIAERLDSLEGATVGLLDNSKSNADVFLEAVGNRLKSEYGVDEVVYRRKDKSPIPADAIADQLVSQCDTVVNAYGDCGSCTSWCVYDSIDIEKKGIPVATINSDEFIKLGQSEAQSLSMPGLPLVMVSHPMGDLEEPKVLDRAENALEEIVAVLTTDRDELEDKYAERYLADDEELSDESLYCPIDL</sequence>
<gene>
    <name evidence="2" type="ORF">SAMN04488556_4000</name>
</gene>
<reference evidence="3" key="1">
    <citation type="submission" date="2016-10" db="EMBL/GenBank/DDBJ databases">
        <authorList>
            <person name="Varghese N."/>
            <person name="Submissions S."/>
        </authorList>
    </citation>
    <scope>NUCLEOTIDE SEQUENCE [LARGE SCALE GENOMIC DNA]</scope>
    <source>
        <strain evidence="3">DSM 22427</strain>
    </source>
</reference>
<name>A0A1I6UPX1_9EURY</name>
<protein>
    <recommendedName>
        <fullName evidence="1">UGSC-like domain-containing protein</fullName>
    </recommendedName>
</protein>
<accession>A0A1I6UPX1</accession>
<proteinExistence type="predicted"/>
<dbReference type="Proteomes" id="UP000199199">
    <property type="component" value="Unassembled WGS sequence"/>
</dbReference>
<dbReference type="Pfam" id="PF24696">
    <property type="entry name" value="UGSC"/>
    <property type="match status" value="1"/>
</dbReference>
<dbReference type="InterPro" id="IPR049831">
    <property type="entry name" value="UGSC_seleno"/>
</dbReference>
<evidence type="ECO:0000313" key="2">
    <source>
        <dbReference type="EMBL" id="SFT03479.1"/>
    </source>
</evidence>
<dbReference type="AlphaFoldDB" id="A0A1I6UPX1"/>
<feature type="domain" description="UGSC-like" evidence="1">
    <location>
        <begin position="15"/>
        <end position="183"/>
    </location>
</feature>
<keyword evidence="3" id="KW-1185">Reference proteome</keyword>
<evidence type="ECO:0000259" key="1">
    <source>
        <dbReference type="Pfam" id="PF24696"/>
    </source>
</evidence>
<dbReference type="EMBL" id="FOZS01000005">
    <property type="protein sequence ID" value="SFT03479.1"/>
    <property type="molecule type" value="Genomic_DNA"/>
</dbReference>
<evidence type="ECO:0000313" key="3">
    <source>
        <dbReference type="Proteomes" id="UP000199199"/>
    </source>
</evidence>